<dbReference type="InterPro" id="IPR018104">
    <property type="entry name" value="TIF_eIF-1A_CS"/>
</dbReference>
<protein>
    <recommendedName>
        <fullName evidence="4">Eukaryotic translation initiation factor 4C</fullName>
    </recommendedName>
</protein>
<keyword evidence="12" id="KW-1185">Reference proteome</keyword>
<evidence type="ECO:0000259" key="11">
    <source>
        <dbReference type="PROSITE" id="PS50832"/>
    </source>
</evidence>
<dbReference type="CDD" id="cd05793">
    <property type="entry name" value="S1_IF1A"/>
    <property type="match status" value="1"/>
</dbReference>
<evidence type="ECO:0000256" key="2">
    <source>
        <dbReference type="ARBA" id="ARBA00022540"/>
    </source>
</evidence>
<keyword evidence="3 7" id="KW-0648">Protein biosynthesis</keyword>
<dbReference type="InterPro" id="IPR012340">
    <property type="entry name" value="NA-bd_OB-fold"/>
</dbReference>
<dbReference type="SMART" id="SM00652">
    <property type="entry name" value="eIF1a"/>
    <property type="match status" value="1"/>
</dbReference>
<evidence type="ECO:0000313" key="12">
    <source>
        <dbReference type="Proteomes" id="UP000887572"/>
    </source>
</evidence>
<dbReference type="HAMAP" id="MF_00216">
    <property type="entry name" value="aIF_1A"/>
    <property type="match status" value="1"/>
</dbReference>
<dbReference type="GO" id="GO:0003723">
    <property type="term" value="F:RNA binding"/>
    <property type="evidence" value="ECO:0007669"/>
    <property type="project" value="InterPro"/>
</dbReference>
<evidence type="ECO:0000256" key="1">
    <source>
        <dbReference type="ARBA" id="ARBA00007392"/>
    </source>
</evidence>
<feature type="compositionally biased region" description="Acidic residues" evidence="10">
    <location>
        <begin position="132"/>
        <end position="155"/>
    </location>
</feature>
<dbReference type="AlphaFoldDB" id="A0A914I3X8"/>
<comment type="similarity">
    <text evidence="1 8">Belongs to the eIF-1A family.</text>
</comment>
<dbReference type="InterPro" id="IPR006196">
    <property type="entry name" value="RNA-binding_domain_S1_IF1"/>
</dbReference>
<keyword evidence="2 7" id="KW-0396">Initiation factor</keyword>
<proteinExistence type="inferred from homology"/>
<dbReference type="PANTHER" id="PTHR21668">
    <property type="entry name" value="EIF-1A"/>
    <property type="match status" value="1"/>
</dbReference>
<reference evidence="13" key="1">
    <citation type="submission" date="2022-11" db="UniProtKB">
        <authorList>
            <consortium name="WormBaseParasite"/>
        </authorList>
    </citation>
    <scope>IDENTIFICATION</scope>
</reference>
<dbReference type="WBParaSite" id="Gr19_v10_g7276.t1">
    <property type="protein sequence ID" value="Gr19_v10_g7276.t1"/>
    <property type="gene ID" value="Gr19_v10_g7276"/>
</dbReference>
<dbReference type="PROSITE" id="PS01262">
    <property type="entry name" value="IF1A"/>
    <property type="match status" value="1"/>
</dbReference>
<evidence type="ECO:0000256" key="7">
    <source>
        <dbReference type="PROSITE-ProRule" id="PRU00181"/>
    </source>
</evidence>
<dbReference type="GO" id="GO:0003743">
    <property type="term" value="F:translation initiation factor activity"/>
    <property type="evidence" value="ECO:0007669"/>
    <property type="project" value="UniProtKB-UniRule"/>
</dbReference>
<dbReference type="PROSITE" id="PS50832">
    <property type="entry name" value="S1_IF1_TYPE"/>
    <property type="match status" value="1"/>
</dbReference>
<evidence type="ECO:0000313" key="13">
    <source>
        <dbReference type="WBParaSite" id="Gr19_v10_g7276.t1"/>
    </source>
</evidence>
<feature type="compositionally biased region" description="Acidic residues" evidence="10">
    <location>
        <begin position="170"/>
        <end position="179"/>
    </location>
</feature>
<dbReference type="InterPro" id="IPR001253">
    <property type="entry name" value="TIF_eIF-1A"/>
</dbReference>
<dbReference type="NCBIfam" id="TIGR00523">
    <property type="entry name" value="eIF-1A"/>
    <property type="match status" value="1"/>
</dbReference>
<evidence type="ECO:0000256" key="6">
    <source>
        <dbReference type="ARBA" id="ARBA00047113"/>
    </source>
</evidence>
<sequence length="179" mass="20177">MLQQPLVLVQDVQALPKPGKGGKNRRRGKNENDVMKRELIEKDGDDQAYAQVTKMLGNGRLTAFCFDGKVRLCHIRGKLRKKVWINSGDIILIGLRGYQDDKADVILKYTPDEARILKNSGQLPESTKLNEGEEQNEGEVEFADSGDRYDEDEVAAQDRNFSLSESSSENSDEEEEDDD</sequence>
<dbReference type="SUPFAM" id="SSF50249">
    <property type="entry name" value="Nucleic acid-binding proteins"/>
    <property type="match status" value="1"/>
</dbReference>
<evidence type="ECO:0000256" key="5">
    <source>
        <dbReference type="ARBA" id="ARBA00045454"/>
    </source>
</evidence>
<accession>A0A914I3X8</accession>
<evidence type="ECO:0000256" key="8">
    <source>
        <dbReference type="RuleBase" id="RU004364"/>
    </source>
</evidence>
<organism evidence="12 13">
    <name type="scientific">Globodera rostochiensis</name>
    <name type="common">Golden nematode worm</name>
    <name type="synonym">Heterodera rostochiensis</name>
    <dbReference type="NCBI Taxonomy" id="31243"/>
    <lineage>
        <taxon>Eukaryota</taxon>
        <taxon>Metazoa</taxon>
        <taxon>Ecdysozoa</taxon>
        <taxon>Nematoda</taxon>
        <taxon>Chromadorea</taxon>
        <taxon>Rhabditida</taxon>
        <taxon>Tylenchina</taxon>
        <taxon>Tylenchomorpha</taxon>
        <taxon>Tylenchoidea</taxon>
        <taxon>Heteroderidae</taxon>
        <taxon>Heteroderinae</taxon>
        <taxon>Globodera</taxon>
    </lineage>
</organism>
<dbReference type="Proteomes" id="UP000887572">
    <property type="component" value="Unplaced"/>
</dbReference>
<feature type="domain" description="S1-like" evidence="11">
    <location>
        <begin position="35"/>
        <end position="110"/>
    </location>
</feature>
<feature type="region of interest" description="Disordered" evidence="10">
    <location>
        <begin position="121"/>
        <end position="179"/>
    </location>
</feature>
<dbReference type="Pfam" id="PF01176">
    <property type="entry name" value="eIF-1a"/>
    <property type="match status" value="1"/>
</dbReference>
<comment type="function">
    <text evidence="5 9">Component of the 43S pre-initiation complex (43S PIC), which binds to the mRNA cap-proximal region, scans mRNA 5'-untranslated region, and locates the initiation codon. This protein enhances formation of the cap-proximal complex. Together with EIF1, facilitates scanning, start codon recognition, promotion of the assembly of 48S complex at the initiation codon (43S PIC becomes 48S PIC after the start codon is reached), and dissociation of aberrant complexes. After start codon location, together with EIF5B orients the initiator methionine-tRNA in a conformation that allows 60S ribosomal subunit joining to form the 80S initiation complex. Is released after 80S initiation complex formation, just after GTP hydrolysis by EIF5B, and before release of EIF5B. Its globular part is located in the A site of the 40S ribosomal subunit. Its interaction with EIF5 during scanning contribute to the maintenance of EIF1 within the open 43S PIC. In contrast to yeast orthologs, does not bind EIF1.</text>
</comment>
<evidence type="ECO:0000256" key="10">
    <source>
        <dbReference type="SAM" id="MobiDB-lite"/>
    </source>
</evidence>
<comment type="subunit">
    <text evidence="6">Component of the 43S pre-initiation complex (43S PIC), which is composed of the 40S ribosomal subunit, EIF1, eIF1A (EIF1AX), eIF3 complex, EIF5 and eIF2-GTP-initiator tRNA complex (eIF2 ternary complex). Interacts with EIF5; this interaction contributes to the maintenance of EIF1 within the open 43S PIC. Interacts through its C-terminal domain (CTD) with the CTD of EIF5B; from the location of the start codon by the 43S complex until the formation of the 80S complex.</text>
</comment>
<evidence type="ECO:0000256" key="4">
    <source>
        <dbReference type="ARBA" id="ARBA00032507"/>
    </source>
</evidence>
<name>A0A914I3X8_GLORO</name>
<evidence type="ECO:0000256" key="9">
    <source>
        <dbReference type="RuleBase" id="RU004365"/>
    </source>
</evidence>
<dbReference type="Gene3D" id="2.40.50.140">
    <property type="entry name" value="Nucleic acid-binding proteins"/>
    <property type="match status" value="1"/>
</dbReference>
<evidence type="ECO:0000256" key="3">
    <source>
        <dbReference type="ARBA" id="ARBA00022917"/>
    </source>
</evidence>